<dbReference type="AlphaFoldDB" id="A0A2H3CEW9"/>
<protein>
    <submittedName>
        <fullName evidence="1">Uncharacterized protein</fullName>
    </submittedName>
</protein>
<dbReference type="InParanoid" id="A0A2H3CEW9"/>
<dbReference type="EMBL" id="KZ293727">
    <property type="protein sequence ID" value="PBK81611.1"/>
    <property type="molecule type" value="Genomic_DNA"/>
</dbReference>
<keyword evidence="2" id="KW-1185">Reference proteome</keyword>
<dbReference type="Proteomes" id="UP000217790">
    <property type="component" value="Unassembled WGS sequence"/>
</dbReference>
<proteinExistence type="predicted"/>
<evidence type="ECO:0000313" key="2">
    <source>
        <dbReference type="Proteomes" id="UP000217790"/>
    </source>
</evidence>
<accession>A0A2H3CEW9</accession>
<gene>
    <name evidence="1" type="ORF">ARMGADRAFT_1039197</name>
</gene>
<evidence type="ECO:0000313" key="1">
    <source>
        <dbReference type="EMBL" id="PBK81611.1"/>
    </source>
</evidence>
<name>A0A2H3CEW9_ARMGA</name>
<reference evidence="2" key="1">
    <citation type="journal article" date="2017" name="Nat. Ecol. Evol.">
        <title>Genome expansion and lineage-specific genetic innovations in the forest pathogenic fungi Armillaria.</title>
        <authorList>
            <person name="Sipos G."/>
            <person name="Prasanna A.N."/>
            <person name="Walter M.C."/>
            <person name="O'Connor E."/>
            <person name="Balint B."/>
            <person name="Krizsan K."/>
            <person name="Kiss B."/>
            <person name="Hess J."/>
            <person name="Varga T."/>
            <person name="Slot J."/>
            <person name="Riley R."/>
            <person name="Boka B."/>
            <person name="Rigling D."/>
            <person name="Barry K."/>
            <person name="Lee J."/>
            <person name="Mihaltcheva S."/>
            <person name="LaButti K."/>
            <person name="Lipzen A."/>
            <person name="Waldron R."/>
            <person name="Moloney N.M."/>
            <person name="Sperisen C."/>
            <person name="Kredics L."/>
            <person name="Vagvoelgyi C."/>
            <person name="Patrignani A."/>
            <person name="Fitzpatrick D."/>
            <person name="Nagy I."/>
            <person name="Doyle S."/>
            <person name="Anderson J.B."/>
            <person name="Grigoriev I.V."/>
            <person name="Gueldener U."/>
            <person name="Muensterkoetter M."/>
            <person name="Nagy L.G."/>
        </authorList>
    </citation>
    <scope>NUCLEOTIDE SEQUENCE [LARGE SCALE GENOMIC DNA]</scope>
    <source>
        <strain evidence="2">Ar21-2</strain>
    </source>
</reference>
<organism evidence="1 2">
    <name type="scientific">Armillaria gallica</name>
    <name type="common">Bulbous honey fungus</name>
    <name type="synonym">Armillaria bulbosa</name>
    <dbReference type="NCBI Taxonomy" id="47427"/>
    <lineage>
        <taxon>Eukaryota</taxon>
        <taxon>Fungi</taxon>
        <taxon>Dikarya</taxon>
        <taxon>Basidiomycota</taxon>
        <taxon>Agaricomycotina</taxon>
        <taxon>Agaricomycetes</taxon>
        <taxon>Agaricomycetidae</taxon>
        <taxon>Agaricales</taxon>
        <taxon>Marasmiineae</taxon>
        <taxon>Physalacriaceae</taxon>
        <taxon>Armillaria</taxon>
    </lineage>
</organism>
<sequence length="100" mass="11062">MPSTALQKGSLSIIMKDDMARAQYFVSSHDEKDVLSLQLAELSRSVNFIEVELENQLKALREEEGVLIIDGQYEADVSEDEPGIPSARMSMVAVESAEMV</sequence>